<dbReference type="PANTHER" id="PTHR24559:SF430">
    <property type="entry name" value="RNA-DIRECTED DNA POLYMERASE"/>
    <property type="match status" value="1"/>
</dbReference>
<name>A0AAW2SUX3_9LAMI</name>
<proteinExistence type="predicted"/>
<reference evidence="1" key="1">
    <citation type="submission" date="2020-06" db="EMBL/GenBank/DDBJ databases">
        <authorList>
            <person name="Li T."/>
            <person name="Hu X."/>
            <person name="Zhang T."/>
            <person name="Song X."/>
            <person name="Zhang H."/>
            <person name="Dai N."/>
            <person name="Sheng W."/>
            <person name="Hou X."/>
            <person name="Wei L."/>
        </authorList>
    </citation>
    <scope>NUCLEOTIDE SEQUENCE</scope>
    <source>
        <strain evidence="1">KEN8</strain>
        <tissue evidence="1">Leaf</tissue>
    </source>
</reference>
<dbReference type="SUPFAM" id="SSF56672">
    <property type="entry name" value="DNA/RNA polymerases"/>
    <property type="match status" value="1"/>
</dbReference>
<dbReference type="Gene3D" id="3.10.10.10">
    <property type="entry name" value="HIV Type 1 Reverse Transcriptase, subunit A, domain 1"/>
    <property type="match status" value="1"/>
</dbReference>
<dbReference type="PANTHER" id="PTHR24559">
    <property type="entry name" value="TRANSPOSON TY3-I GAG-POL POLYPROTEIN"/>
    <property type="match status" value="1"/>
</dbReference>
<dbReference type="Gene3D" id="3.30.70.270">
    <property type="match status" value="1"/>
</dbReference>
<accession>A0AAW2SUX3</accession>
<evidence type="ECO:0000313" key="1">
    <source>
        <dbReference type="EMBL" id="KAL0396354.1"/>
    </source>
</evidence>
<reference evidence="1" key="2">
    <citation type="journal article" date="2024" name="Plant">
        <title>Genomic evolution and insights into agronomic trait innovations of Sesamum species.</title>
        <authorList>
            <person name="Miao H."/>
            <person name="Wang L."/>
            <person name="Qu L."/>
            <person name="Liu H."/>
            <person name="Sun Y."/>
            <person name="Le M."/>
            <person name="Wang Q."/>
            <person name="Wei S."/>
            <person name="Zheng Y."/>
            <person name="Lin W."/>
            <person name="Duan Y."/>
            <person name="Cao H."/>
            <person name="Xiong S."/>
            <person name="Wang X."/>
            <person name="Wei L."/>
            <person name="Li C."/>
            <person name="Ma Q."/>
            <person name="Ju M."/>
            <person name="Zhao R."/>
            <person name="Li G."/>
            <person name="Mu C."/>
            <person name="Tian Q."/>
            <person name="Mei H."/>
            <person name="Zhang T."/>
            <person name="Gao T."/>
            <person name="Zhang H."/>
        </authorList>
    </citation>
    <scope>NUCLEOTIDE SEQUENCE</scope>
    <source>
        <strain evidence="1">KEN8</strain>
    </source>
</reference>
<organism evidence="1">
    <name type="scientific">Sesamum calycinum</name>
    <dbReference type="NCBI Taxonomy" id="2727403"/>
    <lineage>
        <taxon>Eukaryota</taxon>
        <taxon>Viridiplantae</taxon>
        <taxon>Streptophyta</taxon>
        <taxon>Embryophyta</taxon>
        <taxon>Tracheophyta</taxon>
        <taxon>Spermatophyta</taxon>
        <taxon>Magnoliopsida</taxon>
        <taxon>eudicotyledons</taxon>
        <taxon>Gunneridae</taxon>
        <taxon>Pentapetalae</taxon>
        <taxon>asterids</taxon>
        <taxon>lamiids</taxon>
        <taxon>Lamiales</taxon>
        <taxon>Pedaliaceae</taxon>
        <taxon>Sesamum</taxon>
    </lineage>
</organism>
<sequence>MENKIQEEMVWCLRQYMDIFAWTTKDLDGIDPSVIAHHLNIDPKAKPIKQKRKAFLKKYQIIRAEVDKLLVAGHIGKYSFLSGCQYHLSTKAKGKMQNVCGFSGPHKLCPKDFLPLPRIDESVDSTSGYELQSVMDASQRYHQSAGSLGSENSQFYLLRWYFLLHYHAIWPEKCWDHIPAPRL</sequence>
<protein>
    <submittedName>
        <fullName evidence="1">Uncharacterized protein</fullName>
    </submittedName>
</protein>
<dbReference type="InterPro" id="IPR053134">
    <property type="entry name" value="RNA-dir_DNA_polymerase"/>
</dbReference>
<dbReference type="InterPro" id="IPR043502">
    <property type="entry name" value="DNA/RNA_pol_sf"/>
</dbReference>
<comment type="caution">
    <text evidence="1">The sequence shown here is derived from an EMBL/GenBank/DDBJ whole genome shotgun (WGS) entry which is preliminary data.</text>
</comment>
<dbReference type="AlphaFoldDB" id="A0AAW2SUX3"/>
<dbReference type="EMBL" id="JACGWM010000001">
    <property type="protein sequence ID" value="KAL0396354.1"/>
    <property type="molecule type" value="Genomic_DNA"/>
</dbReference>
<dbReference type="InterPro" id="IPR043128">
    <property type="entry name" value="Rev_trsase/Diguanyl_cyclase"/>
</dbReference>
<gene>
    <name evidence="1" type="ORF">Scaly_0083800</name>
</gene>